<sequence>MGVSSDPGRKRKSRCRLWDGNIHNLEPLGNGVSGLVLAIDEKRVVKIDIGTQRSIEDLETEREIYRGLNQQHNKHVLRCYEVDNPSGLVLERCDDTIRKRLRSRYRNTQPPEDMVKKWACEAAQGLAYIHRCGVVQVDVGCHNMMLSADGTVKLGDFAGSSLDGSPPTVDYEVRSKLPGINAPNQLSDIFALGSGIWEMATGQPPYSDKTWREVHGLYKRAKFPRLKRIPELDRVIRKCWTQGYNSAQELVDDLEDVAYQGFESSSTLVDSQEYLNLEPQELSPDREAAAKYKYVEHAKTPRHKPRKYDPDPDKWDKKRSRGREKKRDDKGVGFLPKLFSWRSYTYHVRV</sequence>
<dbReference type="InterPro" id="IPR052751">
    <property type="entry name" value="Plant_MAPKKK"/>
</dbReference>
<dbReference type="GO" id="GO:0007165">
    <property type="term" value="P:signal transduction"/>
    <property type="evidence" value="ECO:0007669"/>
    <property type="project" value="TreeGrafter"/>
</dbReference>
<proteinExistence type="predicted"/>
<dbReference type="SUPFAM" id="SSF56112">
    <property type="entry name" value="Protein kinase-like (PK-like)"/>
    <property type="match status" value="1"/>
</dbReference>
<dbReference type="GO" id="GO:0005524">
    <property type="term" value="F:ATP binding"/>
    <property type="evidence" value="ECO:0007669"/>
    <property type="project" value="InterPro"/>
</dbReference>
<dbReference type="STRING" id="1095630.A0A2J6SI85"/>
<evidence type="ECO:0000256" key="1">
    <source>
        <dbReference type="SAM" id="MobiDB-lite"/>
    </source>
</evidence>
<gene>
    <name evidence="3" type="ORF">K444DRAFT_670194</name>
</gene>
<protein>
    <submittedName>
        <fullName evidence="3">Kinase-like protein</fullName>
    </submittedName>
</protein>
<dbReference type="InParanoid" id="A0A2J6SI85"/>
<accession>A0A2J6SI85</accession>
<feature type="compositionally biased region" description="Basic and acidic residues" evidence="1">
    <location>
        <begin position="307"/>
        <end position="316"/>
    </location>
</feature>
<dbReference type="AlphaFoldDB" id="A0A2J6SI85"/>
<evidence type="ECO:0000313" key="4">
    <source>
        <dbReference type="Proteomes" id="UP000235371"/>
    </source>
</evidence>
<keyword evidence="4" id="KW-1185">Reference proteome</keyword>
<dbReference type="Pfam" id="PF00069">
    <property type="entry name" value="Pkinase"/>
    <property type="match status" value="1"/>
</dbReference>
<evidence type="ECO:0000313" key="3">
    <source>
        <dbReference type="EMBL" id="PMD50486.1"/>
    </source>
</evidence>
<dbReference type="Proteomes" id="UP000235371">
    <property type="component" value="Unassembled WGS sequence"/>
</dbReference>
<dbReference type="GO" id="GO:0004672">
    <property type="term" value="F:protein kinase activity"/>
    <property type="evidence" value="ECO:0007669"/>
    <property type="project" value="InterPro"/>
</dbReference>
<evidence type="ECO:0000259" key="2">
    <source>
        <dbReference type="PROSITE" id="PS50011"/>
    </source>
</evidence>
<organism evidence="3 4">
    <name type="scientific">Hyaloscypha bicolor E</name>
    <dbReference type="NCBI Taxonomy" id="1095630"/>
    <lineage>
        <taxon>Eukaryota</taxon>
        <taxon>Fungi</taxon>
        <taxon>Dikarya</taxon>
        <taxon>Ascomycota</taxon>
        <taxon>Pezizomycotina</taxon>
        <taxon>Leotiomycetes</taxon>
        <taxon>Helotiales</taxon>
        <taxon>Hyaloscyphaceae</taxon>
        <taxon>Hyaloscypha</taxon>
        <taxon>Hyaloscypha bicolor</taxon>
    </lineage>
</organism>
<dbReference type="InterPro" id="IPR000719">
    <property type="entry name" value="Prot_kinase_dom"/>
</dbReference>
<feature type="region of interest" description="Disordered" evidence="1">
    <location>
        <begin position="294"/>
        <end position="330"/>
    </location>
</feature>
<feature type="domain" description="Protein kinase" evidence="2">
    <location>
        <begin position="22"/>
        <end position="275"/>
    </location>
</feature>
<dbReference type="GeneID" id="36595674"/>
<dbReference type="PANTHER" id="PTHR48011">
    <property type="entry name" value="CCR4-NOT TRANSCRIPTIONAL COMPLEX SUBUNIT CAF120-RELATED"/>
    <property type="match status" value="1"/>
</dbReference>
<dbReference type="Gene3D" id="1.10.510.10">
    <property type="entry name" value="Transferase(Phosphotransferase) domain 1"/>
    <property type="match status" value="1"/>
</dbReference>
<keyword evidence="3" id="KW-0808">Transferase</keyword>
<dbReference type="PROSITE" id="PS50011">
    <property type="entry name" value="PROTEIN_KINASE_DOM"/>
    <property type="match status" value="1"/>
</dbReference>
<reference evidence="3 4" key="1">
    <citation type="submission" date="2016-04" db="EMBL/GenBank/DDBJ databases">
        <title>A degradative enzymes factory behind the ericoid mycorrhizal symbiosis.</title>
        <authorList>
            <consortium name="DOE Joint Genome Institute"/>
            <person name="Martino E."/>
            <person name="Morin E."/>
            <person name="Grelet G."/>
            <person name="Kuo A."/>
            <person name="Kohler A."/>
            <person name="Daghino S."/>
            <person name="Barry K."/>
            <person name="Choi C."/>
            <person name="Cichocki N."/>
            <person name="Clum A."/>
            <person name="Copeland A."/>
            <person name="Hainaut M."/>
            <person name="Haridas S."/>
            <person name="Labutti K."/>
            <person name="Lindquist E."/>
            <person name="Lipzen A."/>
            <person name="Khouja H.-R."/>
            <person name="Murat C."/>
            <person name="Ohm R."/>
            <person name="Olson A."/>
            <person name="Spatafora J."/>
            <person name="Veneault-Fourrey C."/>
            <person name="Henrissat B."/>
            <person name="Grigoriev I."/>
            <person name="Martin F."/>
            <person name="Perotto S."/>
        </authorList>
    </citation>
    <scope>NUCLEOTIDE SEQUENCE [LARGE SCALE GENOMIC DNA]</scope>
    <source>
        <strain evidence="3 4">E</strain>
    </source>
</reference>
<dbReference type="EMBL" id="KZ613913">
    <property type="protein sequence ID" value="PMD50486.1"/>
    <property type="molecule type" value="Genomic_DNA"/>
</dbReference>
<dbReference type="RefSeq" id="XP_024727390.1">
    <property type="nucleotide sequence ID" value="XM_024887598.1"/>
</dbReference>
<dbReference type="Gene3D" id="3.30.200.20">
    <property type="entry name" value="Phosphorylase Kinase, domain 1"/>
    <property type="match status" value="1"/>
</dbReference>
<dbReference type="PANTHER" id="PTHR48011:SF4">
    <property type="entry name" value="MITOGEN-ACTIVATED PROTEIN KINASE KINASE KINASE 19"/>
    <property type="match status" value="1"/>
</dbReference>
<keyword evidence="3" id="KW-0418">Kinase</keyword>
<dbReference type="OrthoDB" id="1668230at2759"/>
<dbReference type="InterPro" id="IPR011009">
    <property type="entry name" value="Kinase-like_dom_sf"/>
</dbReference>
<name>A0A2J6SI85_9HELO</name>